<dbReference type="Gene3D" id="3.20.20.80">
    <property type="entry name" value="Glycosidases"/>
    <property type="match status" value="1"/>
</dbReference>
<dbReference type="RefSeq" id="WP_346083625.1">
    <property type="nucleotide sequence ID" value="NZ_BAAAZK010000002.1"/>
</dbReference>
<name>A0ABP7ZQ21_9SPHI</name>
<evidence type="ECO:0000313" key="3">
    <source>
        <dbReference type="Proteomes" id="UP001500167"/>
    </source>
</evidence>
<feature type="signal peptide" evidence="1">
    <location>
        <begin position="1"/>
        <end position="23"/>
    </location>
</feature>
<keyword evidence="1" id="KW-0732">Signal</keyword>
<evidence type="ECO:0000256" key="1">
    <source>
        <dbReference type="SAM" id="SignalP"/>
    </source>
</evidence>
<dbReference type="Proteomes" id="UP001500167">
    <property type="component" value="Unassembled WGS sequence"/>
</dbReference>
<comment type="caution">
    <text evidence="2">The sequence shown here is derived from an EMBL/GenBank/DDBJ whole genome shotgun (WGS) entry which is preliminary data.</text>
</comment>
<protein>
    <recommendedName>
        <fullName evidence="4">Xylosidase</fullName>
    </recommendedName>
</protein>
<dbReference type="EMBL" id="BAAAZK010000002">
    <property type="protein sequence ID" value="GAA4167718.1"/>
    <property type="molecule type" value="Genomic_DNA"/>
</dbReference>
<organism evidence="2 3">
    <name type="scientific">Sphingobacterium ginsenosidimutans</name>
    <dbReference type="NCBI Taxonomy" id="687845"/>
    <lineage>
        <taxon>Bacteria</taxon>
        <taxon>Pseudomonadati</taxon>
        <taxon>Bacteroidota</taxon>
        <taxon>Sphingobacteriia</taxon>
        <taxon>Sphingobacteriales</taxon>
        <taxon>Sphingobacteriaceae</taxon>
        <taxon>Sphingobacterium</taxon>
    </lineage>
</organism>
<proteinExistence type="predicted"/>
<keyword evidence="3" id="KW-1185">Reference proteome</keyword>
<reference evidence="3" key="1">
    <citation type="journal article" date="2019" name="Int. J. Syst. Evol. Microbiol.">
        <title>The Global Catalogue of Microorganisms (GCM) 10K type strain sequencing project: providing services to taxonomists for standard genome sequencing and annotation.</title>
        <authorList>
            <consortium name="The Broad Institute Genomics Platform"/>
            <consortium name="The Broad Institute Genome Sequencing Center for Infectious Disease"/>
            <person name="Wu L."/>
            <person name="Ma J."/>
        </authorList>
    </citation>
    <scope>NUCLEOTIDE SEQUENCE [LARGE SCALE GENOMIC DNA]</scope>
    <source>
        <strain evidence="3">JCM 16722</strain>
    </source>
</reference>
<evidence type="ECO:0008006" key="4">
    <source>
        <dbReference type="Google" id="ProtNLM"/>
    </source>
</evidence>
<sequence>MLVKTLKLYVLSMVLLPANMLLAQKQYDSYKGLVMAGYQGWFNSPQDGADRGWYHYRGKNGFQPGSTNIDFWPDVSAYQKTYDSPFMTKTGKPAKLYSAHDYSSVNLHFKWMKQYGIDGVFMQRFVGEIANPSGLNHFNKVLQSAIESANESDRAICIMYDLSGIKDGDEKILMDDVAALDKKWELKRRNKAHTYLFHQGKPLIAVWGVGFNDGRKYNLKTAERIVNYLKQNGYSVLLGVPTYWRELRQDTESDSFLHSLIKKSDIIMPWFVGRYNQSGFDQFKPLIRADMDWCKKNKVDYVPLCFPGFSWTNMTGSSHAFVPRDSGNFYWKQLQHNLSIGAEMLYIAMFDEVDEGTAIFKTLHQKDVPLNGEGSFVGIEDNLPNDHYLWLTGQAGKYLKTKTEAPVTQPKRN</sequence>
<feature type="chain" id="PRO_5045235375" description="Xylosidase" evidence="1">
    <location>
        <begin position="24"/>
        <end position="413"/>
    </location>
</feature>
<accession>A0ABP7ZQ21</accession>
<gene>
    <name evidence="2" type="ORF">GCM10022218_01480</name>
</gene>
<dbReference type="CDD" id="cd11576">
    <property type="entry name" value="GH99_GH71_like_2"/>
    <property type="match status" value="1"/>
</dbReference>
<evidence type="ECO:0000313" key="2">
    <source>
        <dbReference type="EMBL" id="GAA4167718.1"/>
    </source>
</evidence>